<comment type="caution">
    <text evidence="2">The sequence shown here is derived from an EMBL/GenBank/DDBJ whole genome shotgun (WGS) entry which is preliminary data.</text>
</comment>
<feature type="transmembrane region" description="Helical" evidence="1">
    <location>
        <begin position="479"/>
        <end position="495"/>
    </location>
</feature>
<name>A0A939H741_9CLOT</name>
<feature type="transmembrane region" description="Helical" evidence="1">
    <location>
        <begin position="169"/>
        <end position="186"/>
    </location>
</feature>
<dbReference type="EMBL" id="JAFNJU010000008">
    <property type="protein sequence ID" value="MBO1265517.1"/>
    <property type="molecule type" value="Genomic_DNA"/>
</dbReference>
<evidence type="ECO:0000313" key="3">
    <source>
        <dbReference type="Proteomes" id="UP000664218"/>
    </source>
</evidence>
<dbReference type="PANTHER" id="PTHR31610">
    <property type="entry name" value="SLR0360 PROTEIN"/>
    <property type="match status" value="1"/>
</dbReference>
<evidence type="ECO:0008006" key="4">
    <source>
        <dbReference type="Google" id="ProtNLM"/>
    </source>
</evidence>
<feature type="transmembrane region" description="Helical" evidence="1">
    <location>
        <begin position="421"/>
        <end position="443"/>
    </location>
</feature>
<feature type="transmembrane region" description="Helical" evidence="1">
    <location>
        <begin position="111"/>
        <end position="133"/>
    </location>
</feature>
<dbReference type="AlphaFoldDB" id="A0A939H741"/>
<dbReference type="RefSeq" id="WP_207600042.1">
    <property type="nucleotide sequence ID" value="NZ_JAFNJU010000008.1"/>
</dbReference>
<feature type="transmembrane region" description="Helical" evidence="1">
    <location>
        <begin position="79"/>
        <end position="99"/>
    </location>
</feature>
<feature type="transmembrane region" description="Helical" evidence="1">
    <location>
        <begin position="339"/>
        <end position="361"/>
    </location>
</feature>
<dbReference type="Proteomes" id="UP000664218">
    <property type="component" value="Unassembled WGS sequence"/>
</dbReference>
<keyword evidence="1" id="KW-0812">Transmembrane</keyword>
<feature type="transmembrane region" description="Helical" evidence="1">
    <location>
        <begin position="373"/>
        <end position="392"/>
    </location>
</feature>
<feature type="transmembrane region" description="Helical" evidence="1">
    <location>
        <begin position="450"/>
        <end position="473"/>
    </location>
</feature>
<feature type="transmembrane region" description="Helical" evidence="1">
    <location>
        <begin position="48"/>
        <end position="67"/>
    </location>
</feature>
<reference evidence="2" key="1">
    <citation type="submission" date="2021-03" db="EMBL/GenBank/DDBJ databases">
        <title>Proteiniclasticum marinus sp. nov., isolated from tidal flat sediment.</title>
        <authorList>
            <person name="Namirimu T."/>
            <person name="Yang J.-A."/>
            <person name="Yang S.-H."/>
            <person name="Kim Y.-J."/>
            <person name="Kwon K.K."/>
        </authorList>
    </citation>
    <scope>NUCLEOTIDE SEQUENCE</scope>
    <source>
        <strain evidence="2">SCR006</strain>
    </source>
</reference>
<evidence type="ECO:0000256" key="1">
    <source>
        <dbReference type="SAM" id="Phobius"/>
    </source>
</evidence>
<keyword evidence="1" id="KW-0472">Membrane</keyword>
<feature type="transmembrane region" description="Helical" evidence="1">
    <location>
        <begin position="145"/>
        <end position="163"/>
    </location>
</feature>
<feature type="transmembrane region" description="Helical" evidence="1">
    <location>
        <begin position="198"/>
        <end position="218"/>
    </location>
</feature>
<dbReference type="PANTHER" id="PTHR31610:SF0">
    <property type="entry name" value="SLC26A_SULP TRANSPORTER DOMAIN-CONTAINING PROTEIN"/>
    <property type="match status" value="1"/>
</dbReference>
<proteinExistence type="predicted"/>
<sequence>MGQLIGWKKGDWGAYFGLLANNLTNFFTMAGLLIFAVGMPADFVYTRIAPGFGLAILLAGFFYWYAGKNLIKKTGRTDVTALPSGPSAPSIFIVVFLVIMPISRSTGDMYYAWRVALGWCFLEAAIELSGAFIGEWLRRIIPRSVLLSALSGLGLLLLAMNPILQSFEAPYVSFVVIAVIFINWFGKKPIFPKIPTGFLILAMGTVLAWVFGQMDPAGVTEGLKQVGFSIPLLQVGDLFQGISPAMLFLISAIPLGVTNFIFTLENIESASAAGDEYNVRNIMLANGLSSIVGSFFGSPFPTTVYIGHPGWKSIGAGIGYTLVTGITVFFISILGLGGLFLGIIPLSAVFPILFYVGIVVAKQAANETPRIELPVVFVSLFPWIANWALTLLNNTLSAAGTNAAEVGLEAFTSAGVYHRGLVALGSGAPISSIVWGCMVVFAIRSDSRKAIITAITAAVLTYSGVIHSASVGLGQQVEITIGYLLIATLFGYKLFMDKKGTNAEGSNMPDQTA</sequence>
<gene>
    <name evidence="2" type="ORF">J3A84_10780</name>
</gene>
<feature type="transmembrane region" description="Helical" evidence="1">
    <location>
        <begin position="238"/>
        <end position="262"/>
    </location>
</feature>
<accession>A0A939H741</accession>
<keyword evidence="1" id="KW-1133">Transmembrane helix</keyword>
<keyword evidence="3" id="KW-1185">Reference proteome</keyword>
<protein>
    <recommendedName>
        <fullName evidence="4">Xanthine permease</fullName>
    </recommendedName>
</protein>
<organism evidence="2 3">
    <name type="scientific">Proteiniclasticum aestuarii</name>
    <dbReference type="NCBI Taxonomy" id="2817862"/>
    <lineage>
        <taxon>Bacteria</taxon>
        <taxon>Bacillati</taxon>
        <taxon>Bacillota</taxon>
        <taxon>Clostridia</taxon>
        <taxon>Eubacteriales</taxon>
        <taxon>Clostridiaceae</taxon>
        <taxon>Proteiniclasticum</taxon>
    </lineage>
</organism>
<feature type="transmembrane region" description="Helical" evidence="1">
    <location>
        <begin position="12"/>
        <end position="36"/>
    </location>
</feature>
<evidence type="ECO:0000313" key="2">
    <source>
        <dbReference type="EMBL" id="MBO1265517.1"/>
    </source>
</evidence>